<dbReference type="Gene3D" id="3.40.47.10">
    <property type="match status" value="2"/>
</dbReference>
<dbReference type="InterPro" id="IPR050091">
    <property type="entry name" value="PKS_NRPS_Biosynth_Enz"/>
</dbReference>
<dbReference type="Gene3D" id="3.40.50.720">
    <property type="entry name" value="NAD(P)-binding Rossmann-like Domain"/>
    <property type="match status" value="1"/>
</dbReference>
<dbReference type="CDD" id="cd00833">
    <property type="entry name" value="PKS"/>
    <property type="match status" value="2"/>
</dbReference>
<dbReference type="InterPro" id="IPR018201">
    <property type="entry name" value="Ketoacyl_synth_AS"/>
</dbReference>
<comment type="pathway">
    <text evidence="2">Antibiotic biosynthesis.</text>
</comment>
<feature type="active site" description="Proton donor; for dehydratase activity" evidence="9">
    <location>
        <position position="1082"/>
    </location>
</feature>
<dbReference type="Pfam" id="PF14765">
    <property type="entry name" value="PS-DH"/>
    <property type="match status" value="1"/>
</dbReference>
<evidence type="ECO:0000256" key="1">
    <source>
        <dbReference type="ARBA" id="ARBA00001957"/>
    </source>
</evidence>
<evidence type="ECO:0000256" key="8">
    <source>
        <dbReference type="ARBA" id="ARBA00023315"/>
    </source>
</evidence>
<dbReference type="Pfam" id="PF02801">
    <property type="entry name" value="Ketoacyl-synt_C"/>
    <property type="match status" value="1"/>
</dbReference>
<dbReference type="SMART" id="SM00822">
    <property type="entry name" value="PKS_KR"/>
    <property type="match status" value="1"/>
</dbReference>
<dbReference type="InterPro" id="IPR009081">
    <property type="entry name" value="PP-bd_ACP"/>
</dbReference>
<sequence length="1913" mass="199603">MAENDAKLLEYLKRVTADLAQTRRRLQEVESEDQEPIAIVAIGCRYPGGVRGPEDLWRLVADGVDAVTDFPADRGWDLDTLFDRDPEQGGTSYVRRGGFLHDAGDFDPAFFGISPREATAMDPQQRLLLEISWETLERAGINPDAVRGEQIGVFAGSGYQDYGDLLAGAPEAEAYMSTAAAAAVISGRVSYSLGLEGASVTVDTACSSSLVAVHLAGQALRQRECVLALAGGVMVMSTPSPFVAFSRQRGLAPDGRCKAYSDDADGTGWAEGAGMLLLERLSDAQRNGHPVLGLIRGSAVNQDGASNGLTAPNGPSQQRVIRQALRNARIPAAEVDAVEGHGTGTTLGDPIEAQALLATYGQDRPAGNPLWLGSLKSNIGHAQAAAGVGGIIKMIMAMRYGVLPPTLHVTSPSTHVDWNAGAVRLLTGSRPWPENGHPRRAGVSAFGVSGTNAHVIVEQAPAVTEPASGPVWPSGVPVPLVVSGRGESALRAQAARLADLDHSPDVAYSLASGRAALENRAVAFDPAALAALIGGSEAPGLVTGVARSTGQVGWLFSGQGVQRLGMGRDLYKAFPVFAAAFDEVASLVPGDPKGIWWGEDRATLDSTDNAQIGIFAFQVALVALLKSWGVRPDVLAGHSVGEFAVAYVAGMISLPDAVRLVVARGKLMAALPAGGAMAAVQATPEEVEPFGIAVAAVNGPDAVVISGSAEDVDRVVEALGRRNTRLRVSHAFHSSLMDPMLAAFEQELSTVVFSPAQIPIISTVTGKAATPDDLATVDYWLRHTRGTVLFADAVAAMDAGVLLEIGSDAALTPMADGAIALQRRDRDEAVELLTGLARAFVQGVPVDWTALFPGARRVDLPTYAFQHQRYWLDSVPGVRDLRSAGLQAADHPMFGAIVPLPDGSGVIATAWLSVQAQPWLADHRIGEAVLVPGTGLVEMVIRAGDEVGCGIVDELMLQAPLVLPAQGGVQVQVVVGAAGTDGLRPVSVHSRTGDEWIRHAEGTLAASEVAEDFDLSEWPPPGAEPVDVTGVYQDLASVGLGYGPVFQGLTAVWRRDGEVFAEVTLPDQADGTGFGLHPAAFDAALHALSFSAEAGDRARIPFAWSRVALFRTGAERLRARLTPQVSGVSIRLADGSGSPVAAIGTLSLREPVAVTAESRSLFRLDRVPVVLPAIVTDGREVDVWHSPSGLDPAHTRAAVHAALGELQEFLARPGDRILAVVPSADPAGAAVAGLVRAAQSENPGRIVLIDADPDTDVPAVAAAAVAAGELDVRLRDGTVSVPRLIRAGGMAQPESVARGEVSVPAAGGTVGAEAVGWGEGPVLITGGTGVLGRALARRLIVADGVRDVVLVSRRGPDSDGAAELVAESSERGAQVRVLACDLADWSATVALVDAVRPSAVVHLAGVLDDAVLSSLTPERVDTVLRAKVDAVWNLHEALGDVAAFVVFSSAAGVFGSPGQGSYAAANSYLDAFVQWRRDQGLPAQSLAWGLWADGMAGTLTENDIQRMSRSGVVPLPVDEGMDLFAEARDLADPVVVPARFDLAALREQGDELHPLFRALVPAIRRRNTVSSSSDALSLQIAGRPREEWPEIVLDVVRERVAAVLGFDGGRAVDPERSFNELGFDSLSAVEFRNGLGAATGLRLPATLVFDYPSPVVLAEFLLGEVTGAGDDSVVVAQPVPLDSDPIVIVGMGCRYPGGVASPEDLWRLVADGVDAVSEFPADRGWNVEELFDPTRTRPDTSYVREGGFLHNAADFDAAFFGISPNEALSMDPQQRLLLEASWEAIERAGIDPTSLKGSSTGVFAGMMYHDYAGNSGTGAIASGRLSYVMGLEGPSVTIDTACSSSLVALHLAAQALRSGECSLALAGGVAVMATPEAFVEFSRQGGLAGDGRCKSFAAASDGTGWSEGVGVLV</sequence>
<evidence type="ECO:0000259" key="11">
    <source>
        <dbReference type="PROSITE" id="PS52004"/>
    </source>
</evidence>
<dbReference type="PANTHER" id="PTHR43775:SF51">
    <property type="entry name" value="INACTIVE PHENOLPHTHIOCEROL SYNTHESIS POLYKETIDE SYNTHASE TYPE I PKS1-RELATED"/>
    <property type="match status" value="1"/>
</dbReference>
<dbReference type="SUPFAM" id="SSF52151">
    <property type="entry name" value="FabD/lysophospholipase-like"/>
    <property type="match status" value="1"/>
</dbReference>
<evidence type="ECO:0000256" key="2">
    <source>
        <dbReference type="ARBA" id="ARBA00004792"/>
    </source>
</evidence>
<comment type="caution">
    <text evidence="13">The sequence shown here is derived from an EMBL/GenBank/DDBJ whole genome shotgun (WGS) entry which is preliminary data.</text>
</comment>
<dbReference type="Pfam" id="PF00698">
    <property type="entry name" value="Acyl_transf_1"/>
    <property type="match status" value="1"/>
</dbReference>
<dbReference type="Gene3D" id="3.10.129.110">
    <property type="entry name" value="Polyketide synthase dehydratase"/>
    <property type="match status" value="1"/>
</dbReference>
<dbReference type="InterPro" id="IPR036736">
    <property type="entry name" value="ACP-like_sf"/>
</dbReference>
<dbReference type="PROSITE" id="PS52019">
    <property type="entry name" value="PKS_MFAS_DH"/>
    <property type="match status" value="1"/>
</dbReference>
<accession>A0ABV8J351</accession>
<dbReference type="PROSITE" id="PS52004">
    <property type="entry name" value="KS3_2"/>
    <property type="match status" value="2"/>
</dbReference>
<dbReference type="Gene3D" id="3.30.70.3290">
    <property type="match status" value="1"/>
</dbReference>
<dbReference type="EMBL" id="JBHSBL010000021">
    <property type="protein sequence ID" value="MFC4069608.1"/>
    <property type="molecule type" value="Genomic_DNA"/>
</dbReference>
<proteinExistence type="predicted"/>
<feature type="active site" description="Proton acceptor; for dehydratase activity" evidence="9">
    <location>
        <position position="923"/>
    </location>
</feature>
<dbReference type="InterPro" id="IPR042104">
    <property type="entry name" value="PKS_dehydratase_sf"/>
</dbReference>
<dbReference type="InterPro" id="IPR016036">
    <property type="entry name" value="Malonyl_transacylase_ACP-bd"/>
</dbReference>
<keyword evidence="5" id="KW-0808">Transferase</keyword>
<dbReference type="RefSeq" id="WP_378070505.1">
    <property type="nucleotide sequence ID" value="NZ_JBHSBL010000021.1"/>
</dbReference>
<protein>
    <submittedName>
        <fullName evidence="13">SDR family NAD(P)-dependent oxidoreductase</fullName>
    </submittedName>
</protein>
<dbReference type="InterPro" id="IPR014031">
    <property type="entry name" value="Ketoacyl_synth_C"/>
</dbReference>
<evidence type="ECO:0000256" key="5">
    <source>
        <dbReference type="ARBA" id="ARBA00022679"/>
    </source>
</evidence>
<dbReference type="Pfam" id="PF00550">
    <property type="entry name" value="PP-binding"/>
    <property type="match status" value="1"/>
</dbReference>
<dbReference type="SMART" id="SM01294">
    <property type="entry name" value="PKS_PP_betabranch"/>
    <property type="match status" value="1"/>
</dbReference>
<dbReference type="InterPro" id="IPR014043">
    <property type="entry name" value="Acyl_transferase_dom"/>
</dbReference>
<dbReference type="InterPro" id="IPR016035">
    <property type="entry name" value="Acyl_Trfase/lysoPLipase"/>
</dbReference>
<dbReference type="InterPro" id="IPR020806">
    <property type="entry name" value="PKS_PP-bd"/>
</dbReference>
<keyword evidence="14" id="KW-1185">Reference proteome</keyword>
<dbReference type="Pfam" id="PF21089">
    <property type="entry name" value="PKS_DH_N"/>
    <property type="match status" value="1"/>
</dbReference>
<feature type="region of interest" description="N-terminal hotdog fold" evidence="9">
    <location>
        <begin position="891"/>
        <end position="1011"/>
    </location>
</feature>
<dbReference type="SUPFAM" id="SSF47336">
    <property type="entry name" value="ACP-like"/>
    <property type="match status" value="1"/>
</dbReference>
<evidence type="ECO:0000256" key="4">
    <source>
        <dbReference type="ARBA" id="ARBA00022553"/>
    </source>
</evidence>
<evidence type="ECO:0000256" key="3">
    <source>
        <dbReference type="ARBA" id="ARBA00022450"/>
    </source>
</evidence>
<feature type="domain" description="PKS/mFAS DH" evidence="12">
    <location>
        <begin position="891"/>
        <end position="1157"/>
    </location>
</feature>
<feature type="domain" description="Ketosynthase family 3 (KS3)" evidence="11">
    <location>
        <begin position="1683"/>
        <end position="1913"/>
    </location>
</feature>
<dbReference type="PROSITE" id="PS50075">
    <property type="entry name" value="CARRIER"/>
    <property type="match status" value="1"/>
</dbReference>
<dbReference type="InterPro" id="IPR049552">
    <property type="entry name" value="PKS_DH_N"/>
</dbReference>
<dbReference type="SUPFAM" id="SSF51735">
    <property type="entry name" value="NAD(P)-binding Rossmann-fold domains"/>
    <property type="match status" value="2"/>
</dbReference>
<dbReference type="Pfam" id="PF08659">
    <property type="entry name" value="KR"/>
    <property type="match status" value="1"/>
</dbReference>
<dbReference type="InterPro" id="IPR049551">
    <property type="entry name" value="PKS_DH_C"/>
</dbReference>
<organism evidence="13 14">
    <name type="scientific">Actinoplanes subglobosus</name>
    <dbReference type="NCBI Taxonomy" id="1547892"/>
    <lineage>
        <taxon>Bacteria</taxon>
        <taxon>Bacillati</taxon>
        <taxon>Actinomycetota</taxon>
        <taxon>Actinomycetes</taxon>
        <taxon>Micromonosporales</taxon>
        <taxon>Micromonosporaceae</taxon>
        <taxon>Actinoplanes</taxon>
    </lineage>
</organism>
<evidence type="ECO:0000259" key="10">
    <source>
        <dbReference type="PROSITE" id="PS50075"/>
    </source>
</evidence>
<dbReference type="InterPro" id="IPR013968">
    <property type="entry name" value="PKS_KR"/>
</dbReference>
<keyword evidence="4" id="KW-0597">Phosphoprotein</keyword>
<dbReference type="InterPro" id="IPR020841">
    <property type="entry name" value="PKS_Beta-ketoAc_synthase_dom"/>
</dbReference>
<dbReference type="InterPro" id="IPR001227">
    <property type="entry name" value="Ac_transferase_dom_sf"/>
</dbReference>
<dbReference type="SUPFAM" id="SSF53901">
    <property type="entry name" value="Thiolase-like"/>
    <property type="match status" value="2"/>
</dbReference>
<feature type="region of interest" description="C-terminal hotdog fold" evidence="9">
    <location>
        <begin position="1023"/>
        <end position="1157"/>
    </location>
</feature>
<dbReference type="InterPro" id="IPR020807">
    <property type="entry name" value="PKS_DH"/>
</dbReference>
<dbReference type="Pfam" id="PF00109">
    <property type="entry name" value="ketoacyl-synt"/>
    <property type="match status" value="2"/>
</dbReference>
<dbReference type="InterPro" id="IPR055123">
    <property type="entry name" value="SpnB-like_Rossmann"/>
</dbReference>
<evidence type="ECO:0000256" key="6">
    <source>
        <dbReference type="ARBA" id="ARBA00023194"/>
    </source>
</evidence>
<dbReference type="SMART" id="SM00827">
    <property type="entry name" value="PKS_AT"/>
    <property type="match status" value="1"/>
</dbReference>
<keyword evidence="8" id="KW-0012">Acyltransferase</keyword>
<evidence type="ECO:0000259" key="12">
    <source>
        <dbReference type="PROSITE" id="PS52019"/>
    </source>
</evidence>
<feature type="non-terminal residue" evidence="13">
    <location>
        <position position="1913"/>
    </location>
</feature>
<keyword evidence="7" id="KW-0511">Multifunctional enzyme</keyword>
<dbReference type="InterPro" id="IPR057326">
    <property type="entry name" value="KR_dom"/>
</dbReference>
<dbReference type="Gene3D" id="1.10.1200.10">
    <property type="entry name" value="ACP-like"/>
    <property type="match status" value="1"/>
</dbReference>
<dbReference type="InterPro" id="IPR032821">
    <property type="entry name" value="PKS_assoc"/>
</dbReference>
<dbReference type="SMART" id="SM00825">
    <property type="entry name" value="PKS_KS"/>
    <property type="match status" value="2"/>
</dbReference>
<evidence type="ECO:0000313" key="13">
    <source>
        <dbReference type="EMBL" id="MFC4069608.1"/>
    </source>
</evidence>
<dbReference type="PANTHER" id="PTHR43775">
    <property type="entry name" value="FATTY ACID SYNTHASE"/>
    <property type="match status" value="1"/>
</dbReference>
<gene>
    <name evidence="13" type="ORF">ACFO0C_32185</name>
</gene>
<feature type="domain" description="Carrier" evidence="10">
    <location>
        <begin position="1590"/>
        <end position="1665"/>
    </location>
</feature>
<dbReference type="Proteomes" id="UP001595867">
    <property type="component" value="Unassembled WGS sequence"/>
</dbReference>
<dbReference type="InterPro" id="IPR049900">
    <property type="entry name" value="PKS_mFAS_DH"/>
</dbReference>
<dbReference type="CDD" id="cd08956">
    <property type="entry name" value="KR_3_FAS_SDR_x"/>
    <property type="match status" value="1"/>
</dbReference>
<dbReference type="Pfam" id="PF16197">
    <property type="entry name" value="KAsynt_C_assoc"/>
    <property type="match status" value="1"/>
</dbReference>
<dbReference type="InterPro" id="IPR036291">
    <property type="entry name" value="NAD(P)-bd_dom_sf"/>
</dbReference>
<dbReference type="InterPro" id="IPR014030">
    <property type="entry name" value="Ketoacyl_synth_N"/>
</dbReference>
<reference evidence="14" key="1">
    <citation type="journal article" date="2019" name="Int. J. Syst. Evol. Microbiol.">
        <title>The Global Catalogue of Microorganisms (GCM) 10K type strain sequencing project: providing services to taxonomists for standard genome sequencing and annotation.</title>
        <authorList>
            <consortium name="The Broad Institute Genomics Platform"/>
            <consortium name="The Broad Institute Genome Sequencing Center for Infectious Disease"/>
            <person name="Wu L."/>
            <person name="Ma J."/>
        </authorList>
    </citation>
    <scope>NUCLEOTIDE SEQUENCE [LARGE SCALE GENOMIC DNA]</scope>
    <source>
        <strain evidence="14">TBRC 5832</strain>
    </source>
</reference>
<dbReference type="Pfam" id="PF08990">
    <property type="entry name" value="Docking"/>
    <property type="match status" value="1"/>
</dbReference>
<dbReference type="SMART" id="SM00826">
    <property type="entry name" value="PKS_DH"/>
    <property type="match status" value="1"/>
</dbReference>
<dbReference type="SMART" id="SM00823">
    <property type="entry name" value="PKS_PP"/>
    <property type="match status" value="1"/>
</dbReference>
<dbReference type="InterPro" id="IPR015083">
    <property type="entry name" value="NorB/c/GfsB-D-like_docking"/>
</dbReference>
<evidence type="ECO:0000256" key="9">
    <source>
        <dbReference type="PROSITE-ProRule" id="PRU01363"/>
    </source>
</evidence>
<evidence type="ECO:0000313" key="14">
    <source>
        <dbReference type="Proteomes" id="UP001595867"/>
    </source>
</evidence>
<keyword evidence="6" id="KW-0045">Antibiotic biosynthesis</keyword>
<dbReference type="PROSITE" id="PS00606">
    <property type="entry name" value="KS3_1"/>
    <property type="match status" value="1"/>
</dbReference>
<comment type="cofactor">
    <cofactor evidence="1">
        <name>pantetheine 4'-phosphate</name>
        <dbReference type="ChEBI" id="CHEBI:47942"/>
    </cofactor>
</comment>
<name>A0ABV8J351_9ACTN</name>
<evidence type="ECO:0000256" key="7">
    <source>
        <dbReference type="ARBA" id="ARBA00023268"/>
    </source>
</evidence>
<keyword evidence="3" id="KW-0596">Phosphopantetheine</keyword>
<dbReference type="SUPFAM" id="SSF55048">
    <property type="entry name" value="Probable ACP-binding domain of malonyl-CoA ACP transacylase"/>
    <property type="match status" value="1"/>
</dbReference>
<feature type="domain" description="Ketosynthase family 3 (KS3)" evidence="11">
    <location>
        <begin position="34"/>
        <end position="459"/>
    </location>
</feature>
<dbReference type="Gene3D" id="3.40.366.10">
    <property type="entry name" value="Malonyl-Coenzyme A Acyl Carrier Protein, domain 2"/>
    <property type="match status" value="1"/>
</dbReference>
<dbReference type="InterPro" id="IPR016039">
    <property type="entry name" value="Thiolase-like"/>
</dbReference>
<dbReference type="Pfam" id="PF22953">
    <property type="entry name" value="SpnB_Rossmann"/>
    <property type="match status" value="1"/>
</dbReference>